<keyword evidence="10" id="KW-1185">Reference proteome</keyword>
<dbReference type="GO" id="GO:0005759">
    <property type="term" value="C:mitochondrial matrix"/>
    <property type="evidence" value="ECO:0007669"/>
    <property type="project" value="TreeGrafter"/>
</dbReference>
<dbReference type="Gene3D" id="3.40.50.150">
    <property type="entry name" value="Vaccinia Virus protein VP39"/>
    <property type="match status" value="1"/>
</dbReference>
<dbReference type="GO" id="GO:0003723">
    <property type="term" value="F:RNA binding"/>
    <property type="evidence" value="ECO:0007669"/>
    <property type="project" value="UniProtKB-UniRule"/>
</dbReference>
<evidence type="ECO:0000256" key="4">
    <source>
        <dbReference type="ARBA" id="ARBA00022691"/>
    </source>
</evidence>
<dbReference type="InterPro" id="IPR023165">
    <property type="entry name" value="rRNA_Ade_diMease-like_C"/>
</dbReference>
<evidence type="ECO:0000256" key="5">
    <source>
        <dbReference type="ARBA" id="ARBA00022884"/>
    </source>
</evidence>
<dbReference type="EMBL" id="CP138898">
    <property type="protein sequence ID" value="WPK26995.1"/>
    <property type="molecule type" value="Genomic_DNA"/>
</dbReference>
<keyword evidence="4 7" id="KW-0949">S-adenosyl-L-methionine</keyword>
<comment type="caution">
    <text evidence="7">Lacks conserved residue(s) required for the propagation of feature annotation.</text>
</comment>
<dbReference type="GO" id="GO:0034246">
    <property type="term" value="F:mitochondrial transcription factor activity"/>
    <property type="evidence" value="ECO:0007669"/>
    <property type="project" value="TreeGrafter"/>
</dbReference>
<keyword evidence="2 7" id="KW-0489">Methyltransferase</keyword>
<dbReference type="GO" id="GO:0000179">
    <property type="term" value="F:rRNA (adenine-N6,N6-)-dimethyltransferase activity"/>
    <property type="evidence" value="ECO:0007669"/>
    <property type="project" value="UniProtKB-UniRule"/>
</dbReference>
<dbReference type="Proteomes" id="UP001338582">
    <property type="component" value="Chromosome 5"/>
</dbReference>
<dbReference type="AlphaFoldDB" id="A0AAX4HEL0"/>
<evidence type="ECO:0000256" key="2">
    <source>
        <dbReference type="ARBA" id="ARBA00022603"/>
    </source>
</evidence>
<dbReference type="Pfam" id="PF00398">
    <property type="entry name" value="RrnaAD"/>
    <property type="match status" value="1"/>
</dbReference>
<comment type="subcellular location">
    <subcellularLocation>
        <location evidence="1">Mitochondrion</location>
    </subcellularLocation>
</comment>
<dbReference type="EC" id="2.1.1.-" evidence="8"/>
<dbReference type="Gene3D" id="1.10.8.100">
    <property type="entry name" value="Ribosomal RNA adenine dimethylase-like, domain 2"/>
    <property type="match status" value="1"/>
</dbReference>
<keyword evidence="5 7" id="KW-0694">RNA-binding</keyword>
<dbReference type="GeneID" id="88175427"/>
<dbReference type="InterPro" id="IPR001737">
    <property type="entry name" value="KsgA/Erm"/>
</dbReference>
<dbReference type="GO" id="GO:0006391">
    <property type="term" value="P:transcription initiation at mitochondrial promoter"/>
    <property type="evidence" value="ECO:0007669"/>
    <property type="project" value="TreeGrafter"/>
</dbReference>
<feature type="binding site" evidence="7">
    <location>
        <position position="29"/>
    </location>
    <ligand>
        <name>S-adenosyl-L-methionine</name>
        <dbReference type="ChEBI" id="CHEBI:59789"/>
    </ligand>
</feature>
<evidence type="ECO:0000313" key="9">
    <source>
        <dbReference type="EMBL" id="WPK26995.1"/>
    </source>
</evidence>
<keyword evidence="3 7" id="KW-0808">Transferase</keyword>
<feature type="binding site" evidence="7">
    <location>
        <position position="84"/>
    </location>
    <ligand>
        <name>S-adenosyl-L-methionine</name>
        <dbReference type="ChEBI" id="CHEBI:59789"/>
    </ligand>
</feature>
<feature type="binding site" evidence="7">
    <location>
        <position position="152"/>
    </location>
    <ligand>
        <name>S-adenosyl-L-methionine</name>
        <dbReference type="ChEBI" id="CHEBI:59789"/>
    </ligand>
</feature>
<sequence length="363" mass="41672">MNLRSWNPKLLHHFQSITKFKNVYNFKYLSDPETCQKLIDRMDLRRKYPKSKGNLDIVDVFPGPGILSSMINQELQPRNHVILEKEKDHVSIWDNLMKTLKDNGGNQENFRFVKEDGYEWETYNRLIEEKKIITPKVENRSRIHDELLIVANLTSSSSGEPVLAQWIQCCAHQNWLQKYGRVRMLLLVRHDSSLKFLSTSAFPKRNRAALKRDVYTESHLLAVSDIVSDTALTPGEGFDPHLLFEEQPIVISNGAVAPSPGDLSVIEIIPRGDLEGLNIFDIDHLCQSLMYKSQLPVAEALSMVGLGASEALCSKIRPEILAKIPRHLTRDEFLEIYNAYTVWPFKATFEDTIDILMEDSRSY</sequence>
<dbReference type="PROSITE" id="PS51689">
    <property type="entry name" value="SAM_RNA_A_N6_MT"/>
    <property type="match status" value="1"/>
</dbReference>
<dbReference type="GO" id="GO:0034245">
    <property type="term" value="C:mitochondrial DNA-directed RNA polymerase complex"/>
    <property type="evidence" value="ECO:0007669"/>
    <property type="project" value="TreeGrafter"/>
</dbReference>
<accession>A0AAX4HEL0</accession>
<comment type="similarity">
    <text evidence="7 8">Belongs to the class I-like SAM-binding methyltransferase superfamily. rRNA adenine N(6)-methyltransferase family.</text>
</comment>
<proteinExistence type="inferred from homology"/>
<feature type="binding site" evidence="7">
    <location>
        <position position="27"/>
    </location>
    <ligand>
        <name>S-adenosyl-L-methionine</name>
        <dbReference type="ChEBI" id="CHEBI:59789"/>
    </ligand>
</feature>
<dbReference type="KEGG" id="asau:88175427"/>
<dbReference type="PANTHER" id="PTHR11727">
    <property type="entry name" value="DIMETHYLADENOSINE TRANSFERASE"/>
    <property type="match status" value="1"/>
</dbReference>
<comment type="function">
    <text evidence="6">Mitochondrial transcription factor that confers selective promoter recognition on the core subunit of the yeast mitochondrial RNA polymerase. Interacts with DNA in a non-specific manner.</text>
</comment>
<name>A0AAX4HEL0_9ASCO</name>
<evidence type="ECO:0000313" key="10">
    <source>
        <dbReference type="Proteomes" id="UP001338582"/>
    </source>
</evidence>
<organism evidence="9 10">
    <name type="scientific">Australozyma saopauloensis</name>
    <dbReference type="NCBI Taxonomy" id="291208"/>
    <lineage>
        <taxon>Eukaryota</taxon>
        <taxon>Fungi</taxon>
        <taxon>Dikarya</taxon>
        <taxon>Ascomycota</taxon>
        <taxon>Saccharomycotina</taxon>
        <taxon>Pichiomycetes</taxon>
        <taxon>Metschnikowiaceae</taxon>
        <taxon>Australozyma</taxon>
    </lineage>
</organism>
<evidence type="ECO:0000256" key="8">
    <source>
        <dbReference type="RuleBase" id="RU362106"/>
    </source>
</evidence>
<dbReference type="PANTHER" id="PTHR11727:SF17">
    <property type="entry name" value="DIMETHYLADENOSINE TRANSFERASE 1, MITOCHONDRIAL"/>
    <property type="match status" value="1"/>
</dbReference>
<dbReference type="RefSeq" id="XP_062879374.1">
    <property type="nucleotide sequence ID" value="XM_063023304.1"/>
</dbReference>
<evidence type="ECO:0000256" key="1">
    <source>
        <dbReference type="ARBA" id="ARBA00004173"/>
    </source>
</evidence>
<reference evidence="9 10" key="1">
    <citation type="submission" date="2023-10" db="EMBL/GenBank/DDBJ databases">
        <title>Draft Genome Sequence of Candida saopaulonensis from a very Premature Infant with Sepsis.</title>
        <authorList>
            <person name="Ning Y."/>
            <person name="Dai R."/>
            <person name="Xiao M."/>
            <person name="Xu Y."/>
            <person name="Yan Q."/>
            <person name="Zhang L."/>
        </authorList>
    </citation>
    <scope>NUCLEOTIDE SEQUENCE [LARGE SCALE GENOMIC DNA]</scope>
    <source>
        <strain evidence="9 10">19XY460</strain>
    </source>
</reference>
<gene>
    <name evidence="9" type="ORF">PUMCH_004366</name>
</gene>
<evidence type="ECO:0000256" key="3">
    <source>
        <dbReference type="ARBA" id="ARBA00022679"/>
    </source>
</evidence>
<feature type="binding site" evidence="7">
    <location>
        <position position="116"/>
    </location>
    <ligand>
        <name>S-adenosyl-L-methionine</name>
        <dbReference type="ChEBI" id="CHEBI:59789"/>
    </ligand>
</feature>
<evidence type="ECO:0000256" key="7">
    <source>
        <dbReference type="PROSITE-ProRule" id="PRU01026"/>
    </source>
</evidence>
<dbReference type="SUPFAM" id="SSF53335">
    <property type="entry name" value="S-adenosyl-L-methionine-dependent methyltransferases"/>
    <property type="match status" value="1"/>
</dbReference>
<protein>
    <recommendedName>
        <fullName evidence="8">rRNA adenine N(6)-methyltransferase</fullName>
        <ecNumber evidence="8">2.1.1.-</ecNumber>
    </recommendedName>
</protein>
<evidence type="ECO:0000256" key="6">
    <source>
        <dbReference type="ARBA" id="ARBA00024915"/>
    </source>
</evidence>
<dbReference type="InterPro" id="IPR029063">
    <property type="entry name" value="SAM-dependent_MTases_sf"/>
</dbReference>
<keyword evidence="8" id="KW-0698">rRNA processing</keyword>